<evidence type="ECO:0000256" key="8">
    <source>
        <dbReference type="ARBA" id="ARBA00022989"/>
    </source>
</evidence>
<comment type="subcellular location">
    <subcellularLocation>
        <location evidence="1">Membrane</location>
        <topology evidence="1">Multi-pass membrane protein</topology>
    </subcellularLocation>
</comment>
<evidence type="ECO:0000313" key="13">
    <source>
        <dbReference type="WBParaSite" id="PSAMB.scaffold869size39899.g9265.t1"/>
    </source>
</evidence>
<reference evidence="13" key="1">
    <citation type="submission" date="2022-11" db="UniProtKB">
        <authorList>
            <consortium name="WormBaseParasite"/>
        </authorList>
    </citation>
    <scope>IDENTIFICATION</scope>
</reference>
<feature type="transmembrane region" description="Helical" evidence="10">
    <location>
        <begin position="395"/>
        <end position="419"/>
    </location>
</feature>
<evidence type="ECO:0000256" key="5">
    <source>
        <dbReference type="ARBA" id="ARBA00022737"/>
    </source>
</evidence>
<feature type="transmembrane region" description="Helical" evidence="10">
    <location>
        <begin position="974"/>
        <end position="995"/>
    </location>
</feature>
<dbReference type="GO" id="GO:0016020">
    <property type="term" value="C:membrane"/>
    <property type="evidence" value="ECO:0007669"/>
    <property type="project" value="UniProtKB-SubCell"/>
</dbReference>
<dbReference type="Pfam" id="PF12698">
    <property type="entry name" value="ABC2_membrane_3"/>
    <property type="match status" value="2"/>
</dbReference>
<feature type="transmembrane region" description="Helical" evidence="10">
    <location>
        <begin position="1339"/>
        <end position="1360"/>
    </location>
</feature>
<sequence length="1831" mass="204725">MGQLWTLVWKNFCWCLRHPIITVIFFVIPSLAAYGTWYVMPEEIAHNEQCSYPTLALFPSPANSLFGALCCFTSLYDNKVSCMMEIWQPGIFVQPHEFVNNWTDSAGNFHCPGSNTDQHEFQSSQSDADHLIRAIRQSCSKRSIYIWDISRVYQFNVLDFLFHGMILYYPTNEQTRNFTNKMVDALNHLGHQAQKLAAKVTTGNRTSGNFCITEAGERTVGFSSKSEALDYALARNLTDQIVWGIIEFKSMSHDFRYKLITHTGMRYETSTLYLQSLIESTAVEYLSGQKWVDNIDSKLLPQRCRKTPQQYEMAFFVSGALMTFCLFAVAYVITSEISAEKAAGLTELLFIAGVPRWKVKLSWTIFGAAFMLTICLGIGIFLKFGLAHLVENTDFSLLMVLMALHATSLISVCLFFASFMPSGEKAGALMIVSILIAYYVPNWTNLLPDVGYDKNIVLARILSLIHPTISIQIGMGYVFAFEKEGIGLSWLALADSPSAFDKFYGMLEIFIDLLAQIIVYSILSWYFDQTAPSRYGLKQPWLFPFYPSYWRPKPTENSPPKIDAPDAEKVEDFAKQRRSSMMRITHDGTVVGDTEESDGVLKAGIKICGLTKSYGKNKVAVNNLTVAFYENEITAFLGHNGAGKSTTINMLTGMTTPTTGTALLGGKDIWTQMNKIRRSLGFCPQYDMIYPNLTVREHMRFYGALKGISRANVDAYSDKILTQLQMNSSQTLKTIAKKLSGGMKRKLCIALAFLGDPDIVVLDEPTSAIDPFSRRAIWDVILRHRSKSTILLSTHNMEEADILGDRIAIIDHGKLKCYGTTMYLKSKYGKGFRLIIAHNGHVNSASLTDDLEQFIPVTFIGITATEVVYSIDMQFTKSPRIVDLFHYLETSVQDSNILSFGISEATMEQVFLNVAVGDAPESGDQVEQEEEQLNMGGFNGNSLDIRSGLGLLAMQWWATWVKRANISVRQPIGFFFQLFSPILMGALLIVLLRLIKTQADSSVSLKNSTNTNEQLMDMNIIGYSKKLLIFTGTRYSWIQKSLLADGLGAECASRDRCSATSASFPSSDLDYDTSKLYCTCEGCPYTSPNPAATVILPSGESLLSLSPAWASQDRIDAYLLGVNHPGLTGLIQEIAGDVTIWTGVQVNPWLRATDVAQLPMRALLYNALSNARLRNFTGSNEFSITFYAEDQYLVRDDGLVTSQRRQYGIDGILKELVVVLISAVSLAVPFFNVLIVLLPEQNNGSKQLQHLMGMSRTVFWLANFVWDMGLFVISISVLSLMFVATKTTSVPCNSTMPADATSATSMDHFMISVCEAFTPIANLLSQTLPDVDMNNFDTAFYFLTVLVYGLAMTYLIYVMSFFFNRALYAILVVYIVSQLMIFLAIVLQLLSMTVEEKDSLEIKRVIVDVVNAISYILPPYFLTGALTVSFINELNGGSRWAWNVLGVRYATIFGAVAGLIILLILLETRFFARLFKQFKFRLMENLIIPQEQLDEDVARVQNEICMQTAPKEEQAMTVKMMSKVYSSIFKGKKQAVRGVTFAVDKGTCFGLAGINGAGKSSLFKMLTGYEQPTSGGALVLDKNIFKFGAKTAKHMSYCPQDSVLFDGLTPMTHLHFYGRIRGIPKRQRNKIIDHLILRLGLTPHKNKQARALSGGNKRKLNLAIALMTYPDVIFLDEVSTGMDPKARRAAWTCIEDALKQGCSSVLTSHSMEECEALCNNLVVMVNGQFQCIGGIQYLKDKFGNNYNVKLRLSPNTDPQEICRKILAQYSGMTIIEQRACYLEVQIPSFSLKLSDLFALIHQIKEEFQIVAFSVAQTTLDHVFVNMVKQQN</sequence>
<proteinExistence type="inferred from homology"/>
<keyword evidence="8 10" id="KW-1133">Transmembrane helix</keyword>
<dbReference type="PANTHER" id="PTHR19229">
    <property type="entry name" value="ATP-BINDING CASSETTE TRANSPORTER SUBFAMILY A ABCA"/>
    <property type="match status" value="1"/>
</dbReference>
<feature type="transmembrane region" description="Helical" evidence="10">
    <location>
        <begin position="1366"/>
        <end position="1391"/>
    </location>
</feature>
<evidence type="ECO:0000256" key="10">
    <source>
        <dbReference type="SAM" id="Phobius"/>
    </source>
</evidence>
<evidence type="ECO:0000256" key="3">
    <source>
        <dbReference type="ARBA" id="ARBA00022448"/>
    </source>
</evidence>
<dbReference type="Pfam" id="PF00005">
    <property type="entry name" value="ABC_tran"/>
    <property type="match status" value="2"/>
</dbReference>
<dbReference type="InterPro" id="IPR026082">
    <property type="entry name" value="ABCA"/>
</dbReference>
<protein>
    <submittedName>
        <fullName evidence="13">ABC transporter domain-containing protein</fullName>
    </submittedName>
</protein>
<comment type="similarity">
    <text evidence="2">Belongs to the ABC transporter superfamily. ABCA family.</text>
</comment>
<dbReference type="InterPro" id="IPR003593">
    <property type="entry name" value="AAA+_ATPase"/>
</dbReference>
<dbReference type="GO" id="GO:0005524">
    <property type="term" value="F:ATP binding"/>
    <property type="evidence" value="ECO:0007669"/>
    <property type="project" value="UniProtKB-KW"/>
</dbReference>
<dbReference type="PANTHER" id="PTHR19229:SF250">
    <property type="entry name" value="ABC TRANSPORTER DOMAIN-CONTAINING PROTEIN-RELATED"/>
    <property type="match status" value="1"/>
</dbReference>
<feature type="transmembrane region" description="Helical" evidence="10">
    <location>
        <begin position="503"/>
        <end position="527"/>
    </location>
</feature>
<keyword evidence="3" id="KW-0813">Transport</keyword>
<keyword evidence="4 10" id="KW-0812">Transmembrane</keyword>
<keyword evidence="12" id="KW-1185">Reference proteome</keyword>
<dbReference type="FunFam" id="3.40.50.300:FF:000298">
    <property type="entry name" value="ATP-binding cassette sub-family A member 12"/>
    <property type="match status" value="1"/>
</dbReference>
<feature type="transmembrane region" description="Helical" evidence="10">
    <location>
        <begin position="426"/>
        <end position="441"/>
    </location>
</feature>
<dbReference type="CDD" id="cd03263">
    <property type="entry name" value="ABC_subfamily_A"/>
    <property type="match status" value="2"/>
</dbReference>
<evidence type="ECO:0000256" key="6">
    <source>
        <dbReference type="ARBA" id="ARBA00022741"/>
    </source>
</evidence>
<dbReference type="WBParaSite" id="PSAMB.scaffold869size39899.g9265.t1">
    <property type="protein sequence ID" value="PSAMB.scaffold869size39899.g9265.t1"/>
    <property type="gene ID" value="PSAMB.scaffold869size39899.g9265"/>
</dbReference>
<evidence type="ECO:0000259" key="11">
    <source>
        <dbReference type="PROSITE" id="PS50893"/>
    </source>
</evidence>
<evidence type="ECO:0000256" key="2">
    <source>
        <dbReference type="ARBA" id="ARBA00008869"/>
    </source>
</evidence>
<dbReference type="SMART" id="SM00382">
    <property type="entry name" value="AAA"/>
    <property type="match status" value="2"/>
</dbReference>
<keyword evidence="5" id="KW-0677">Repeat</keyword>
<accession>A0A914XN52</accession>
<feature type="transmembrane region" description="Helical" evidence="10">
    <location>
        <begin position="461"/>
        <end position="482"/>
    </location>
</feature>
<feature type="transmembrane region" description="Helical" evidence="10">
    <location>
        <begin position="365"/>
        <end position="389"/>
    </location>
</feature>
<evidence type="ECO:0000256" key="4">
    <source>
        <dbReference type="ARBA" id="ARBA00022692"/>
    </source>
</evidence>
<keyword evidence="9 10" id="KW-0472">Membrane</keyword>
<dbReference type="InterPro" id="IPR027417">
    <property type="entry name" value="P-loop_NTPase"/>
</dbReference>
<name>A0A914XN52_9BILA</name>
<dbReference type="Gene3D" id="3.40.50.300">
    <property type="entry name" value="P-loop containing nucleotide triphosphate hydrolases"/>
    <property type="match status" value="2"/>
</dbReference>
<dbReference type="SUPFAM" id="SSF52540">
    <property type="entry name" value="P-loop containing nucleoside triphosphate hydrolases"/>
    <property type="match status" value="2"/>
</dbReference>
<dbReference type="FunFam" id="3.40.50.300:FF:000335">
    <property type="entry name" value="ATP binding cassette subfamily A member 5"/>
    <property type="match status" value="1"/>
</dbReference>
<dbReference type="Proteomes" id="UP000887566">
    <property type="component" value="Unplaced"/>
</dbReference>
<dbReference type="InterPro" id="IPR017871">
    <property type="entry name" value="ABC_transporter-like_CS"/>
</dbReference>
<evidence type="ECO:0000313" key="12">
    <source>
        <dbReference type="Proteomes" id="UP000887566"/>
    </source>
</evidence>
<dbReference type="GO" id="GO:0140359">
    <property type="term" value="F:ABC-type transporter activity"/>
    <property type="evidence" value="ECO:0007669"/>
    <property type="project" value="InterPro"/>
</dbReference>
<evidence type="ECO:0000256" key="9">
    <source>
        <dbReference type="ARBA" id="ARBA00023136"/>
    </source>
</evidence>
<evidence type="ECO:0000256" key="1">
    <source>
        <dbReference type="ARBA" id="ARBA00004141"/>
    </source>
</evidence>
<dbReference type="InterPro" id="IPR013525">
    <property type="entry name" value="ABC2_TM"/>
</dbReference>
<feature type="transmembrane region" description="Helical" evidence="10">
    <location>
        <begin position="1216"/>
        <end position="1238"/>
    </location>
</feature>
<keyword evidence="7" id="KW-0067">ATP-binding</keyword>
<dbReference type="InterPro" id="IPR056264">
    <property type="entry name" value="R2_ABCA1-4-like"/>
</dbReference>
<keyword evidence="6" id="KW-0547">Nucleotide-binding</keyword>
<feature type="transmembrane region" description="Helical" evidence="10">
    <location>
        <begin position="1258"/>
        <end position="1284"/>
    </location>
</feature>
<feature type="transmembrane region" description="Helical" evidence="10">
    <location>
        <begin position="1451"/>
        <end position="1472"/>
    </location>
</feature>
<dbReference type="GO" id="GO:0016887">
    <property type="term" value="F:ATP hydrolysis activity"/>
    <property type="evidence" value="ECO:0007669"/>
    <property type="project" value="InterPro"/>
</dbReference>
<organism evidence="12 13">
    <name type="scientific">Plectus sambesii</name>
    <dbReference type="NCBI Taxonomy" id="2011161"/>
    <lineage>
        <taxon>Eukaryota</taxon>
        <taxon>Metazoa</taxon>
        <taxon>Ecdysozoa</taxon>
        <taxon>Nematoda</taxon>
        <taxon>Chromadorea</taxon>
        <taxon>Plectida</taxon>
        <taxon>Plectina</taxon>
        <taxon>Plectoidea</taxon>
        <taxon>Plectidae</taxon>
        <taxon>Plectus</taxon>
    </lineage>
</organism>
<feature type="domain" description="ABC transporter" evidence="11">
    <location>
        <begin position="605"/>
        <end position="837"/>
    </location>
</feature>
<dbReference type="Pfam" id="PF23321">
    <property type="entry name" value="R1_ABCA1"/>
    <property type="match status" value="1"/>
</dbReference>
<feature type="transmembrane region" description="Helical" evidence="10">
    <location>
        <begin position="313"/>
        <end position="333"/>
    </location>
</feature>
<dbReference type="PROSITE" id="PS00211">
    <property type="entry name" value="ABC_TRANSPORTER_1"/>
    <property type="match status" value="2"/>
</dbReference>
<dbReference type="InterPro" id="IPR003439">
    <property type="entry name" value="ABC_transporter-like_ATP-bd"/>
</dbReference>
<feature type="transmembrane region" description="Helical" evidence="10">
    <location>
        <begin position="20"/>
        <end position="40"/>
    </location>
</feature>
<feature type="transmembrane region" description="Helical" evidence="10">
    <location>
        <begin position="1412"/>
        <end position="1431"/>
    </location>
</feature>
<evidence type="ECO:0000256" key="7">
    <source>
        <dbReference type="ARBA" id="ARBA00022840"/>
    </source>
</evidence>
<dbReference type="PROSITE" id="PS50893">
    <property type="entry name" value="ABC_TRANSPORTER_2"/>
    <property type="match status" value="2"/>
</dbReference>
<feature type="domain" description="ABC transporter" evidence="11">
    <location>
        <begin position="1518"/>
        <end position="1751"/>
    </location>
</feature>